<dbReference type="GO" id="GO:0000917">
    <property type="term" value="P:division septum assembly"/>
    <property type="evidence" value="ECO:0007669"/>
    <property type="project" value="UniProtKB-KW"/>
</dbReference>
<dbReference type="Proteomes" id="UP000477911">
    <property type="component" value="Unassembled WGS sequence"/>
</dbReference>
<dbReference type="NCBIfam" id="TIGR01222">
    <property type="entry name" value="minC"/>
    <property type="match status" value="1"/>
</dbReference>
<dbReference type="InterPro" id="IPR016098">
    <property type="entry name" value="CAP/MinC_C"/>
</dbReference>
<dbReference type="InterPro" id="IPR013033">
    <property type="entry name" value="MinC"/>
</dbReference>
<comment type="caution">
    <text evidence="10">The sequence shown here is derived from an EMBL/GenBank/DDBJ whole genome shotgun (WGS) entry which is preliminary data.</text>
</comment>
<dbReference type="GO" id="GO:0051302">
    <property type="term" value="P:regulation of cell division"/>
    <property type="evidence" value="ECO:0007669"/>
    <property type="project" value="InterPro"/>
</dbReference>
<protein>
    <recommendedName>
        <fullName evidence="6">Probable septum site-determining protein MinC</fullName>
    </recommendedName>
</protein>
<evidence type="ECO:0000256" key="2">
    <source>
        <dbReference type="ARBA" id="ARBA00022618"/>
    </source>
</evidence>
<dbReference type="InterPro" id="IPR005526">
    <property type="entry name" value="Septum_form_inhib_MinC_C"/>
</dbReference>
<feature type="region of interest" description="Disordered" evidence="7">
    <location>
        <begin position="125"/>
        <end position="149"/>
    </location>
</feature>
<dbReference type="PANTHER" id="PTHR34108">
    <property type="entry name" value="SEPTUM SITE-DETERMINING PROTEIN MINC"/>
    <property type="match status" value="1"/>
</dbReference>
<sequence length="257" mass="27538">MPTHDARDSGTSSPASVRPFQVRGRFLTAIALRIETDQADDGFYSALDAQLQQTPQFFTGAPMVLDFEKAPAFVQPEQIHRLVDELRQRRLQVFGVQNAGDAQRRVTDALGLIPIANGREAPLPEARRAPAAAPASAPDAPAPAPRPATENKLITAPVRSGQTVVAEHGDLTILGSVASGAELVAAGNIHVYGPLRGRAMAGVHGDEDARIFCQHLDAELLAIAGLYRTSDTIEAALRKKAVQIFLDDDRLRMEALG</sequence>
<evidence type="ECO:0000256" key="3">
    <source>
        <dbReference type="ARBA" id="ARBA00023210"/>
    </source>
</evidence>
<reference evidence="10 11" key="1">
    <citation type="submission" date="2019-12" db="EMBL/GenBank/DDBJ databases">
        <authorList>
            <person name="Li M."/>
        </authorList>
    </citation>
    <scope>NUCLEOTIDE SEQUENCE [LARGE SCALE GENOMIC DNA]</scope>
    <source>
        <strain evidence="10 11">GBMRC 2024</strain>
    </source>
</reference>
<dbReference type="PANTHER" id="PTHR34108:SF1">
    <property type="entry name" value="SEPTUM SITE-DETERMINING PROTEIN MINC"/>
    <property type="match status" value="1"/>
</dbReference>
<comment type="function">
    <text evidence="5 6">Cell division inhibitor that blocks the formation of polar Z ring septums. Rapidly oscillates between the poles of the cell to destabilize FtsZ filaments that have formed before they mature into polar Z rings. Prevents FtsZ polymerization.</text>
</comment>
<keyword evidence="11" id="KW-1185">Reference proteome</keyword>
<dbReference type="Pfam" id="PF03775">
    <property type="entry name" value="MinC_C"/>
    <property type="match status" value="1"/>
</dbReference>
<proteinExistence type="inferred from homology"/>
<organism evidence="10 11">
    <name type="scientific">Pseudooceanicola albus</name>
    <dbReference type="NCBI Taxonomy" id="2692189"/>
    <lineage>
        <taxon>Bacteria</taxon>
        <taxon>Pseudomonadati</taxon>
        <taxon>Pseudomonadota</taxon>
        <taxon>Alphaproteobacteria</taxon>
        <taxon>Rhodobacterales</taxon>
        <taxon>Paracoccaceae</taxon>
        <taxon>Pseudooceanicola</taxon>
    </lineage>
</organism>
<dbReference type="SUPFAM" id="SSF63848">
    <property type="entry name" value="Cell-division inhibitor MinC, C-terminal domain"/>
    <property type="match status" value="1"/>
</dbReference>
<keyword evidence="3 6" id="KW-0717">Septation</keyword>
<feature type="domain" description="Septum formation inhibitor MinC C-terminal" evidence="8">
    <location>
        <begin position="154"/>
        <end position="253"/>
    </location>
</feature>
<dbReference type="InterPro" id="IPR007874">
    <property type="entry name" value="MinC_N"/>
</dbReference>
<dbReference type="AlphaFoldDB" id="A0A6L7G0C9"/>
<comment type="similarity">
    <text evidence="1 6">Belongs to the MinC family.</text>
</comment>
<dbReference type="HAMAP" id="MF_00267">
    <property type="entry name" value="MinC"/>
    <property type="match status" value="1"/>
</dbReference>
<evidence type="ECO:0000256" key="7">
    <source>
        <dbReference type="SAM" id="MobiDB-lite"/>
    </source>
</evidence>
<name>A0A6L7G0C9_9RHOB</name>
<accession>A0A6L7G0C9</accession>
<evidence type="ECO:0000259" key="9">
    <source>
        <dbReference type="Pfam" id="PF05209"/>
    </source>
</evidence>
<dbReference type="Pfam" id="PF05209">
    <property type="entry name" value="MinC_N"/>
    <property type="match status" value="1"/>
</dbReference>
<keyword evidence="4 6" id="KW-0131">Cell cycle</keyword>
<keyword evidence="2 6" id="KW-0132">Cell division</keyword>
<dbReference type="Gene3D" id="3.30.70.260">
    <property type="match status" value="1"/>
</dbReference>
<dbReference type="GO" id="GO:0000902">
    <property type="term" value="P:cell morphogenesis"/>
    <property type="evidence" value="ECO:0007669"/>
    <property type="project" value="InterPro"/>
</dbReference>
<gene>
    <name evidence="6 10" type="primary">minC</name>
    <name evidence="10" type="ORF">GR170_03975</name>
</gene>
<dbReference type="GO" id="GO:1901891">
    <property type="term" value="P:regulation of cell septum assembly"/>
    <property type="evidence" value="ECO:0007669"/>
    <property type="project" value="InterPro"/>
</dbReference>
<evidence type="ECO:0000256" key="1">
    <source>
        <dbReference type="ARBA" id="ARBA00006291"/>
    </source>
</evidence>
<evidence type="ECO:0000313" key="11">
    <source>
        <dbReference type="Proteomes" id="UP000477911"/>
    </source>
</evidence>
<feature type="domain" description="Septum formation inhibitor MinC N-terminal" evidence="9">
    <location>
        <begin position="20"/>
        <end position="93"/>
    </location>
</feature>
<dbReference type="EMBL" id="WUMU01000003">
    <property type="protein sequence ID" value="MXN16980.1"/>
    <property type="molecule type" value="Genomic_DNA"/>
</dbReference>
<comment type="subunit">
    <text evidence="6">Interacts with MinD and FtsZ.</text>
</comment>
<dbReference type="RefSeq" id="WP_160891841.1">
    <property type="nucleotide sequence ID" value="NZ_WUMU01000003.1"/>
</dbReference>
<evidence type="ECO:0000256" key="5">
    <source>
        <dbReference type="ARBA" id="ARBA00025606"/>
    </source>
</evidence>
<dbReference type="InterPro" id="IPR036145">
    <property type="entry name" value="MinC_C_sf"/>
</dbReference>
<evidence type="ECO:0000313" key="10">
    <source>
        <dbReference type="EMBL" id="MXN16980.1"/>
    </source>
</evidence>
<feature type="compositionally biased region" description="Low complexity" evidence="7">
    <location>
        <begin position="125"/>
        <end position="139"/>
    </location>
</feature>
<evidence type="ECO:0000256" key="4">
    <source>
        <dbReference type="ARBA" id="ARBA00023306"/>
    </source>
</evidence>
<dbReference type="Gene3D" id="2.160.20.70">
    <property type="match status" value="1"/>
</dbReference>
<evidence type="ECO:0000259" key="8">
    <source>
        <dbReference type="Pfam" id="PF03775"/>
    </source>
</evidence>
<evidence type="ECO:0000256" key="6">
    <source>
        <dbReference type="HAMAP-Rule" id="MF_00267"/>
    </source>
</evidence>